<organism evidence="1 2">
    <name type="scientific">Nonomuraea mangrovi</name>
    <dbReference type="NCBI Taxonomy" id="2316207"/>
    <lineage>
        <taxon>Bacteria</taxon>
        <taxon>Bacillati</taxon>
        <taxon>Actinomycetota</taxon>
        <taxon>Actinomycetes</taxon>
        <taxon>Streptosporangiales</taxon>
        <taxon>Streptosporangiaceae</taxon>
        <taxon>Nonomuraea</taxon>
    </lineage>
</organism>
<evidence type="ECO:0000313" key="2">
    <source>
        <dbReference type="Proteomes" id="UP001597368"/>
    </source>
</evidence>
<keyword evidence="2" id="KW-1185">Reference proteome</keyword>
<comment type="caution">
    <text evidence="1">The sequence shown here is derived from an EMBL/GenBank/DDBJ whole genome shotgun (WGS) entry which is preliminary data.</text>
</comment>
<dbReference type="Proteomes" id="UP001597368">
    <property type="component" value="Unassembled WGS sequence"/>
</dbReference>
<name>A0ABW4SM79_9ACTN</name>
<evidence type="ECO:0000313" key="1">
    <source>
        <dbReference type="EMBL" id="MFD1930264.1"/>
    </source>
</evidence>
<sequence>MAPPDRIALAEPVSTRLAEFVQRGTGAERQRVLWNRSSSLQEFAKLMADATLGSAVPAPSRSEYVV</sequence>
<gene>
    <name evidence="1" type="ORF">ACFSKW_02115</name>
</gene>
<accession>A0ABW4SM79</accession>
<dbReference type="EMBL" id="JBHUFV010000003">
    <property type="protein sequence ID" value="MFD1930264.1"/>
    <property type="molecule type" value="Genomic_DNA"/>
</dbReference>
<protein>
    <submittedName>
        <fullName evidence="1">Uncharacterized protein</fullName>
    </submittedName>
</protein>
<proteinExistence type="predicted"/>
<reference evidence="2" key="1">
    <citation type="journal article" date="2019" name="Int. J. Syst. Evol. Microbiol.">
        <title>The Global Catalogue of Microorganisms (GCM) 10K type strain sequencing project: providing services to taxonomists for standard genome sequencing and annotation.</title>
        <authorList>
            <consortium name="The Broad Institute Genomics Platform"/>
            <consortium name="The Broad Institute Genome Sequencing Center for Infectious Disease"/>
            <person name="Wu L."/>
            <person name="Ma J."/>
        </authorList>
    </citation>
    <scope>NUCLEOTIDE SEQUENCE [LARGE SCALE GENOMIC DNA]</scope>
    <source>
        <strain evidence="2">ICMP 6774ER</strain>
    </source>
</reference>
<dbReference type="RefSeq" id="WP_379568503.1">
    <property type="nucleotide sequence ID" value="NZ_JBHUFV010000003.1"/>
</dbReference>